<comment type="similarity">
    <text evidence="2">Belongs to the autoinducer-2 exporter (AI-2E) (TC 2.A.86) family.</text>
</comment>
<feature type="transmembrane region" description="Helical" evidence="6">
    <location>
        <begin position="208"/>
        <end position="230"/>
    </location>
</feature>
<evidence type="ECO:0000313" key="8">
    <source>
        <dbReference type="Proteomes" id="UP000198672"/>
    </source>
</evidence>
<dbReference type="Proteomes" id="UP000198672">
    <property type="component" value="Unassembled WGS sequence"/>
</dbReference>
<protein>
    <submittedName>
        <fullName evidence="7">Predicted PurR-regulated permease PerM</fullName>
    </submittedName>
</protein>
<feature type="transmembrane region" description="Helical" evidence="6">
    <location>
        <begin position="12"/>
        <end position="39"/>
    </location>
</feature>
<dbReference type="AlphaFoldDB" id="A0A1H3F3G2"/>
<evidence type="ECO:0000256" key="3">
    <source>
        <dbReference type="ARBA" id="ARBA00022692"/>
    </source>
</evidence>
<name>A0A1H3F3G2_ALLWA</name>
<dbReference type="Pfam" id="PF01594">
    <property type="entry name" value="AI-2E_transport"/>
    <property type="match status" value="1"/>
</dbReference>
<dbReference type="GO" id="GO:0016020">
    <property type="term" value="C:membrane"/>
    <property type="evidence" value="ECO:0007669"/>
    <property type="project" value="UniProtKB-SubCell"/>
</dbReference>
<gene>
    <name evidence="7" type="ORF">SAMN05421644_11620</name>
</gene>
<organism evidence="7 8">
    <name type="scientific">Allochromatium warmingii</name>
    <name type="common">Chromatium warmingii</name>
    <dbReference type="NCBI Taxonomy" id="61595"/>
    <lineage>
        <taxon>Bacteria</taxon>
        <taxon>Pseudomonadati</taxon>
        <taxon>Pseudomonadota</taxon>
        <taxon>Gammaproteobacteria</taxon>
        <taxon>Chromatiales</taxon>
        <taxon>Chromatiaceae</taxon>
        <taxon>Allochromatium</taxon>
    </lineage>
</organism>
<evidence type="ECO:0000313" key="7">
    <source>
        <dbReference type="EMBL" id="SDX85526.1"/>
    </source>
</evidence>
<feature type="transmembrane region" description="Helical" evidence="6">
    <location>
        <begin position="264"/>
        <end position="285"/>
    </location>
</feature>
<dbReference type="InterPro" id="IPR002549">
    <property type="entry name" value="AI-2E-like"/>
</dbReference>
<keyword evidence="3 6" id="KW-0812">Transmembrane</keyword>
<feature type="transmembrane region" description="Helical" evidence="6">
    <location>
        <begin position="305"/>
        <end position="334"/>
    </location>
</feature>
<feature type="transmembrane region" description="Helical" evidence="6">
    <location>
        <begin position="60"/>
        <end position="85"/>
    </location>
</feature>
<evidence type="ECO:0000256" key="6">
    <source>
        <dbReference type="SAM" id="Phobius"/>
    </source>
</evidence>
<comment type="subcellular location">
    <subcellularLocation>
        <location evidence="1">Membrane</location>
        <topology evidence="1">Multi-pass membrane protein</topology>
    </subcellularLocation>
</comment>
<sequence length="408" mass="43811">MTQDALTKASILLMTLAISALFLAMIQPFLMTLLLAGIFSALARPFYLRLQARLGCSAWLAALLTVCVIAVMVLIPAVFLITVLIGQALDVSQLITIWVRGVIDDPTALLTALQHLPFYDEVIEHRGLILDQAGQAATLISKLLVDWVSSITLKTVNFIFLTFVLLYSLFFLLMDGPKFILKLLYYLPLQTRDERRMLNKFTSVTRATLKGSFLIGVLQGGLAGIAFAVAGIDNAVFWGTVMAILSIIPNVGSALVWGPVVLILIAQGAVLTAIVLGLFCGLIVGSLDNVLRPILVGKDTKMHELLIFFSTLGGLVMFGLPGLFIGPVLASLLISIWEIYGVEFADILPEVSEVLVDQVNYGVQLSEPQTVAAVADHLPDAPPAAAPAAVADDDAQHAAPAVRIPPEC</sequence>
<dbReference type="PANTHER" id="PTHR21716:SF4">
    <property type="entry name" value="TRANSMEMBRANE PROTEIN 245"/>
    <property type="match status" value="1"/>
</dbReference>
<evidence type="ECO:0000256" key="1">
    <source>
        <dbReference type="ARBA" id="ARBA00004141"/>
    </source>
</evidence>
<proteinExistence type="inferred from homology"/>
<dbReference type="PANTHER" id="PTHR21716">
    <property type="entry name" value="TRANSMEMBRANE PROTEIN"/>
    <property type="match status" value="1"/>
</dbReference>
<dbReference type="RefSeq" id="WP_091333348.1">
    <property type="nucleotide sequence ID" value="NZ_FNOW01000016.1"/>
</dbReference>
<evidence type="ECO:0000256" key="4">
    <source>
        <dbReference type="ARBA" id="ARBA00022989"/>
    </source>
</evidence>
<dbReference type="EMBL" id="FNOW01000016">
    <property type="protein sequence ID" value="SDX85526.1"/>
    <property type="molecule type" value="Genomic_DNA"/>
</dbReference>
<dbReference type="OrthoDB" id="106838at2"/>
<evidence type="ECO:0000256" key="5">
    <source>
        <dbReference type="ARBA" id="ARBA00023136"/>
    </source>
</evidence>
<reference evidence="8" key="1">
    <citation type="submission" date="2016-10" db="EMBL/GenBank/DDBJ databases">
        <authorList>
            <person name="Varghese N."/>
            <person name="Submissions S."/>
        </authorList>
    </citation>
    <scope>NUCLEOTIDE SEQUENCE [LARGE SCALE GENOMIC DNA]</scope>
    <source>
        <strain evidence="8">DSM 173</strain>
    </source>
</reference>
<evidence type="ECO:0000256" key="2">
    <source>
        <dbReference type="ARBA" id="ARBA00009773"/>
    </source>
</evidence>
<accession>A0A1H3F3G2</accession>
<feature type="transmembrane region" description="Helical" evidence="6">
    <location>
        <begin position="236"/>
        <end position="257"/>
    </location>
</feature>
<keyword evidence="4 6" id="KW-1133">Transmembrane helix</keyword>
<dbReference type="STRING" id="61595.SAMN05421644_11620"/>
<feature type="transmembrane region" description="Helical" evidence="6">
    <location>
        <begin position="158"/>
        <end position="187"/>
    </location>
</feature>
<keyword evidence="5 6" id="KW-0472">Membrane</keyword>
<keyword evidence="8" id="KW-1185">Reference proteome</keyword>